<comment type="caution">
    <text evidence="1">The sequence shown here is derived from an EMBL/GenBank/DDBJ whole genome shotgun (WGS) entry which is preliminary data.</text>
</comment>
<dbReference type="EMBL" id="JAUOPB010000003">
    <property type="protein sequence ID" value="MDO6421950.1"/>
    <property type="molecule type" value="Genomic_DNA"/>
</dbReference>
<reference evidence="1" key="1">
    <citation type="submission" date="2023-07" db="EMBL/GenBank/DDBJ databases">
        <title>Genome content predicts the carbon catabolic preferences of heterotrophic bacteria.</title>
        <authorList>
            <person name="Gralka M."/>
        </authorList>
    </citation>
    <scope>NUCLEOTIDE SEQUENCE</scope>
    <source>
        <strain evidence="1">I3M17_2</strain>
    </source>
</reference>
<organism evidence="1 2">
    <name type="scientific">Saccharophagus degradans</name>
    <dbReference type="NCBI Taxonomy" id="86304"/>
    <lineage>
        <taxon>Bacteria</taxon>
        <taxon>Pseudomonadati</taxon>
        <taxon>Pseudomonadota</taxon>
        <taxon>Gammaproteobacteria</taxon>
        <taxon>Cellvibrionales</taxon>
        <taxon>Cellvibrionaceae</taxon>
        <taxon>Saccharophagus</taxon>
    </lineage>
</organism>
<dbReference type="AlphaFoldDB" id="A0AAW7X2F4"/>
<evidence type="ECO:0000313" key="1">
    <source>
        <dbReference type="EMBL" id="MDO6421950.1"/>
    </source>
</evidence>
<evidence type="ECO:0008006" key="3">
    <source>
        <dbReference type="Google" id="ProtNLM"/>
    </source>
</evidence>
<evidence type="ECO:0000313" key="2">
    <source>
        <dbReference type="Proteomes" id="UP001169760"/>
    </source>
</evidence>
<proteinExistence type="predicted"/>
<name>A0AAW7X2F4_9GAMM</name>
<gene>
    <name evidence="1" type="ORF">Q4521_05655</name>
</gene>
<dbReference type="Proteomes" id="UP001169760">
    <property type="component" value="Unassembled WGS sequence"/>
</dbReference>
<dbReference type="PROSITE" id="PS51257">
    <property type="entry name" value="PROKAR_LIPOPROTEIN"/>
    <property type="match status" value="1"/>
</dbReference>
<accession>A0AAW7X2F4</accession>
<protein>
    <recommendedName>
        <fullName evidence="3">Lipoprotein</fullName>
    </recommendedName>
</protein>
<dbReference type="RefSeq" id="WP_303491688.1">
    <property type="nucleotide sequence ID" value="NZ_JAUOPB010000003.1"/>
</dbReference>
<sequence length="162" mass="17551">MLKITVWFAGLLVCLLSVSGCEKVAGLFGAKPAVVNTPAPIVFSSELQAPLGRYIYSDVAIVRNAQAPVMVSIAKGELSVDGGAFTSEPQRVESGQSLRIRVQSAEDFNVTTTAVLQVGNVLAEFKVRTQTEEFVIETERNLFDQLPNDKWAVFRSSQAVCV</sequence>